<evidence type="ECO:0000256" key="12">
    <source>
        <dbReference type="ARBA" id="ARBA00045850"/>
    </source>
</evidence>
<keyword evidence="6" id="KW-0963">Cytoplasm</keyword>
<dbReference type="AlphaFoldDB" id="A0A8W8P151"/>
<dbReference type="Proteomes" id="UP000005408">
    <property type="component" value="Unassembled WGS sequence"/>
</dbReference>
<evidence type="ECO:0000256" key="5">
    <source>
        <dbReference type="ARBA" id="ARBA00015519"/>
    </source>
</evidence>
<dbReference type="GO" id="GO:0046872">
    <property type="term" value="F:metal ion binding"/>
    <property type="evidence" value="ECO:0007669"/>
    <property type="project" value="UniProtKB-KW"/>
</dbReference>
<dbReference type="EnsemblMetazoa" id="G3516.1">
    <property type="protein sequence ID" value="G3516.1:cds"/>
    <property type="gene ID" value="G3516"/>
</dbReference>
<feature type="compositionally biased region" description="Basic and acidic residues" evidence="13">
    <location>
        <begin position="8"/>
        <end position="20"/>
    </location>
</feature>
<dbReference type="InterPro" id="IPR026103">
    <property type="entry name" value="HARBI1_animal"/>
</dbReference>
<evidence type="ECO:0000313" key="16">
    <source>
        <dbReference type="Proteomes" id="UP000005408"/>
    </source>
</evidence>
<evidence type="ECO:0000259" key="14">
    <source>
        <dbReference type="Pfam" id="PF13359"/>
    </source>
</evidence>
<dbReference type="EnsemblMetazoa" id="G8941.1">
    <property type="protein sequence ID" value="G8941.1:cds"/>
    <property type="gene ID" value="G8941"/>
</dbReference>
<evidence type="ECO:0000256" key="3">
    <source>
        <dbReference type="ARBA" id="ARBA00004496"/>
    </source>
</evidence>
<organism evidence="15 16">
    <name type="scientific">Magallana gigas</name>
    <name type="common">Pacific oyster</name>
    <name type="synonym">Crassostrea gigas</name>
    <dbReference type="NCBI Taxonomy" id="29159"/>
    <lineage>
        <taxon>Eukaryota</taxon>
        <taxon>Metazoa</taxon>
        <taxon>Spiralia</taxon>
        <taxon>Lophotrochozoa</taxon>
        <taxon>Mollusca</taxon>
        <taxon>Bivalvia</taxon>
        <taxon>Autobranchia</taxon>
        <taxon>Pteriomorphia</taxon>
        <taxon>Ostreida</taxon>
        <taxon>Ostreoidea</taxon>
        <taxon>Ostreidae</taxon>
        <taxon>Magallana</taxon>
    </lineage>
</organism>
<dbReference type="InterPro" id="IPR027806">
    <property type="entry name" value="HARBI1_dom"/>
</dbReference>
<keyword evidence="8" id="KW-0479">Metal-binding</keyword>
<evidence type="ECO:0000313" key="15">
    <source>
        <dbReference type="EnsemblMetazoa" id="G8941.1:cds"/>
    </source>
</evidence>
<dbReference type="GO" id="GO:0005737">
    <property type="term" value="C:cytoplasm"/>
    <property type="evidence" value="ECO:0007669"/>
    <property type="project" value="UniProtKB-SubCell"/>
</dbReference>
<keyword evidence="10" id="KW-0539">Nucleus</keyword>
<evidence type="ECO:0000256" key="8">
    <source>
        <dbReference type="ARBA" id="ARBA00022723"/>
    </source>
</evidence>
<reference evidence="15" key="1">
    <citation type="submission" date="2022-08" db="UniProtKB">
        <authorList>
            <consortium name="EnsemblMetazoa"/>
        </authorList>
    </citation>
    <scope>IDENTIFICATION</scope>
    <source>
        <strain evidence="15">05x7-T-G4-1.051#20</strain>
    </source>
</reference>
<comment type="function">
    <text evidence="12">Transposase-derived protein that may have nuclease activity. Does not have transposase activity.</text>
</comment>
<comment type="cofactor">
    <cofactor evidence="1">
        <name>a divalent metal cation</name>
        <dbReference type="ChEBI" id="CHEBI:60240"/>
    </cofactor>
</comment>
<keyword evidence="9" id="KW-0378">Hydrolase</keyword>
<keyword evidence="16" id="KW-1185">Reference proteome</keyword>
<proteinExistence type="inferred from homology"/>
<evidence type="ECO:0000256" key="10">
    <source>
        <dbReference type="ARBA" id="ARBA00023242"/>
    </source>
</evidence>
<dbReference type="PANTHER" id="PTHR22930:SF85">
    <property type="entry name" value="GH03217P-RELATED"/>
    <property type="match status" value="1"/>
</dbReference>
<dbReference type="InterPro" id="IPR045249">
    <property type="entry name" value="HARBI1-like"/>
</dbReference>
<evidence type="ECO:0000256" key="7">
    <source>
        <dbReference type="ARBA" id="ARBA00022722"/>
    </source>
</evidence>
<protein>
    <recommendedName>
        <fullName evidence="5">Putative nuclease HARBI1</fullName>
    </recommendedName>
    <alternativeName>
        <fullName evidence="11">Harbinger transposase-derived nuclease</fullName>
    </alternativeName>
</protein>
<evidence type="ECO:0000256" key="4">
    <source>
        <dbReference type="ARBA" id="ARBA00006958"/>
    </source>
</evidence>
<accession>A0A8W8P151</accession>
<dbReference type="PRINTS" id="PR02086">
    <property type="entry name" value="PUTNUCHARBI1"/>
</dbReference>
<dbReference type="GO" id="GO:0004518">
    <property type="term" value="F:nuclease activity"/>
    <property type="evidence" value="ECO:0007669"/>
    <property type="project" value="UniProtKB-KW"/>
</dbReference>
<evidence type="ECO:0000256" key="6">
    <source>
        <dbReference type="ARBA" id="ARBA00022490"/>
    </source>
</evidence>
<feature type="domain" description="DDE Tnp4" evidence="14">
    <location>
        <begin position="143"/>
        <end position="192"/>
    </location>
</feature>
<comment type="subcellular location">
    <subcellularLocation>
        <location evidence="3">Cytoplasm</location>
    </subcellularLocation>
    <subcellularLocation>
        <location evidence="2">Nucleus</location>
    </subcellularLocation>
</comment>
<evidence type="ECO:0000256" key="13">
    <source>
        <dbReference type="SAM" id="MobiDB-lite"/>
    </source>
</evidence>
<evidence type="ECO:0000256" key="11">
    <source>
        <dbReference type="ARBA" id="ARBA00030126"/>
    </source>
</evidence>
<comment type="similarity">
    <text evidence="4">Belongs to the HARBI1 family.</text>
</comment>
<keyword evidence="7" id="KW-0540">Nuclease</keyword>
<sequence>MAAHQRIANRERVPRNFRDRSNPLEDLSASDIFARYRFHPDTIMDLLRQLPDLSTHTKRNLPIPPLLQLLVTLRFLGTGATHILVGDDVKISRSTAGRCIRQVSALIANLAPNYISFPRGDQARQVMLEFAHIAGFPKVLGCVDGTHVRITKPSGPQEADFVNRKQYHSLNVQMVCDPAFKITSICCNWPGEKFLKHSRMLCRKLLTLNLVLLEVMAMP</sequence>
<dbReference type="PANTHER" id="PTHR22930">
    <property type="match status" value="1"/>
</dbReference>
<dbReference type="GO" id="GO:0016787">
    <property type="term" value="F:hydrolase activity"/>
    <property type="evidence" value="ECO:0007669"/>
    <property type="project" value="UniProtKB-KW"/>
</dbReference>
<name>A0A8W8P151_MAGGI</name>
<dbReference type="Pfam" id="PF13359">
    <property type="entry name" value="DDE_Tnp_4"/>
    <property type="match status" value="1"/>
</dbReference>
<evidence type="ECO:0000256" key="2">
    <source>
        <dbReference type="ARBA" id="ARBA00004123"/>
    </source>
</evidence>
<dbReference type="GO" id="GO:0005634">
    <property type="term" value="C:nucleus"/>
    <property type="evidence" value="ECO:0007669"/>
    <property type="project" value="UniProtKB-SubCell"/>
</dbReference>
<evidence type="ECO:0000256" key="9">
    <source>
        <dbReference type="ARBA" id="ARBA00022801"/>
    </source>
</evidence>
<evidence type="ECO:0000256" key="1">
    <source>
        <dbReference type="ARBA" id="ARBA00001968"/>
    </source>
</evidence>
<feature type="region of interest" description="Disordered" evidence="13">
    <location>
        <begin position="1"/>
        <end position="20"/>
    </location>
</feature>